<evidence type="ECO:0000256" key="1">
    <source>
        <dbReference type="ARBA" id="ARBA00004651"/>
    </source>
</evidence>
<accession>A0ABW8SAT9</accession>
<keyword evidence="5 8" id="KW-0812">Transmembrane</keyword>
<keyword evidence="10" id="KW-1185">Reference proteome</keyword>
<feature type="transmembrane region" description="Helical" evidence="8">
    <location>
        <begin position="160"/>
        <end position="179"/>
    </location>
</feature>
<keyword evidence="4" id="KW-1003">Cell membrane</keyword>
<proteinExistence type="inferred from homology"/>
<evidence type="ECO:0000313" key="10">
    <source>
        <dbReference type="Proteomes" id="UP001623600"/>
    </source>
</evidence>
<evidence type="ECO:0000256" key="4">
    <source>
        <dbReference type="ARBA" id="ARBA00022475"/>
    </source>
</evidence>
<name>A0ABW8SAT9_9CLOT</name>
<keyword evidence="6 8" id="KW-1133">Transmembrane helix</keyword>
<evidence type="ECO:0000256" key="6">
    <source>
        <dbReference type="ARBA" id="ARBA00022989"/>
    </source>
</evidence>
<protein>
    <submittedName>
        <fullName evidence="9">AEC family transporter</fullName>
    </submittedName>
</protein>
<gene>
    <name evidence="9" type="ORF">ACJDTP_20975</name>
</gene>
<dbReference type="InterPro" id="IPR038770">
    <property type="entry name" value="Na+/solute_symporter_sf"/>
</dbReference>
<feature type="transmembrane region" description="Helical" evidence="8">
    <location>
        <begin position="230"/>
        <end position="250"/>
    </location>
</feature>
<dbReference type="EMBL" id="JBJIAB010000035">
    <property type="protein sequence ID" value="MFL0167547.1"/>
    <property type="molecule type" value="Genomic_DNA"/>
</dbReference>
<dbReference type="InterPro" id="IPR004776">
    <property type="entry name" value="Mem_transp_PIN-like"/>
</dbReference>
<comment type="similarity">
    <text evidence="2">Belongs to the auxin efflux carrier (TC 2.A.69) family.</text>
</comment>
<evidence type="ECO:0000256" key="8">
    <source>
        <dbReference type="SAM" id="Phobius"/>
    </source>
</evidence>
<organism evidence="9 10">
    <name type="scientific">Candidatus Clostridium helianthi</name>
    <dbReference type="NCBI Taxonomy" id="3381660"/>
    <lineage>
        <taxon>Bacteria</taxon>
        <taxon>Bacillati</taxon>
        <taxon>Bacillota</taxon>
        <taxon>Clostridia</taxon>
        <taxon>Eubacteriales</taxon>
        <taxon>Clostridiaceae</taxon>
        <taxon>Clostridium</taxon>
    </lineage>
</organism>
<evidence type="ECO:0000256" key="3">
    <source>
        <dbReference type="ARBA" id="ARBA00022448"/>
    </source>
</evidence>
<feature type="transmembrane region" description="Helical" evidence="8">
    <location>
        <begin position="101"/>
        <end position="120"/>
    </location>
</feature>
<dbReference type="Pfam" id="PF03547">
    <property type="entry name" value="Mem_trans"/>
    <property type="match status" value="1"/>
</dbReference>
<feature type="transmembrane region" description="Helical" evidence="8">
    <location>
        <begin position="6"/>
        <end position="25"/>
    </location>
</feature>
<reference evidence="9 10" key="1">
    <citation type="submission" date="2024-11" db="EMBL/GenBank/DDBJ databases">
        <authorList>
            <person name="Heng Y.C."/>
            <person name="Lim A.C.H."/>
            <person name="Lee J.K.Y."/>
            <person name="Kittelmann S."/>
        </authorList>
    </citation>
    <scope>NUCLEOTIDE SEQUENCE [LARGE SCALE GENOMIC DNA]</scope>
    <source>
        <strain evidence="9 10">WILCCON 0112</strain>
    </source>
</reference>
<evidence type="ECO:0000256" key="2">
    <source>
        <dbReference type="ARBA" id="ARBA00010145"/>
    </source>
</evidence>
<feature type="transmembrane region" description="Helical" evidence="8">
    <location>
        <begin position="37"/>
        <end position="56"/>
    </location>
</feature>
<dbReference type="Gene3D" id="1.20.1530.20">
    <property type="match status" value="1"/>
</dbReference>
<feature type="transmembrane region" description="Helical" evidence="8">
    <location>
        <begin position="256"/>
        <end position="277"/>
    </location>
</feature>
<dbReference type="Proteomes" id="UP001623600">
    <property type="component" value="Unassembled WGS sequence"/>
</dbReference>
<evidence type="ECO:0000256" key="5">
    <source>
        <dbReference type="ARBA" id="ARBA00022692"/>
    </source>
</evidence>
<dbReference type="RefSeq" id="WP_406762325.1">
    <property type="nucleotide sequence ID" value="NZ_JBJIAB010000035.1"/>
</dbReference>
<comment type="subcellular location">
    <subcellularLocation>
        <location evidence="1">Cell membrane</location>
        <topology evidence="1">Multi-pass membrane protein</topology>
    </subcellularLocation>
</comment>
<evidence type="ECO:0000256" key="7">
    <source>
        <dbReference type="ARBA" id="ARBA00023136"/>
    </source>
</evidence>
<feature type="transmembrane region" description="Helical" evidence="8">
    <location>
        <begin position="289"/>
        <end position="310"/>
    </location>
</feature>
<comment type="caution">
    <text evidence="9">The sequence shown here is derived from an EMBL/GenBank/DDBJ whole genome shotgun (WGS) entry which is preliminary data.</text>
</comment>
<feature type="transmembrane region" description="Helical" evidence="8">
    <location>
        <begin position="126"/>
        <end position="148"/>
    </location>
</feature>
<keyword evidence="7 8" id="KW-0472">Membrane</keyword>
<feature type="transmembrane region" description="Helical" evidence="8">
    <location>
        <begin position="68"/>
        <end position="89"/>
    </location>
</feature>
<keyword evidence="3" id="KW-0813">Transport</keyword>
<sequence>MEYSLIVAKQVIIMFILIGVGIVTCKKKIITVHATRYFSNFLLTIVTPCLLINAYIRPFNKEVSKGLLLAFGLSIIFHILATTLVKIFIKKRNDRLYCIERMGAVYSNCGFMAFPLLYAILKDNGIFYGTAFVTIFNLFLWSNGIAMLSDWKSLNIKKVIFNPGTIGTIVGLICYFSQIQLPQVAKESVSYLASLNTPLSMIITGVFLAQVNIKDTIKDIKIYKSITLRLVLFPILMLIIIKVMGVSVWFDSSRNVAIAVILCSACPAAASVILMSSKMNMDDSYGAEILAMSTMLSVITLPVITMLATYI</sequence>
<dbReference type="PANTHER" id="PTHR36838:SF1">
    <property type="entry name" value="SLR1864 PROTEIN"/>
    <property type="match status" value="1"/>
</dbReference>
<feature type="transmembrane region" description="Helical" evidence="8">
    <location>
        <begin position="191"/>
        <end position="209"/>
    </location>
</feature>
<evidence type="ECO:0000313" key="9">
    <source>
        <dbReference type="EMBL" id="MFL0167547.1"/>
    </source>
</evidence>
<dbReference type="PANTHER" id="PTHR36838">
    <property type="entry name" value="AUXIN EFFLUX CARRIER FAMILY PROTEIN"/>
    <property type="match status" value="1"/>
</dbReference>